<dbReference type="GO" id="GO:0071978">
    <property type="term" value="P:bacterial-type flagellum-dependent swarming motility"/>
    <property type="evidence" value="ECO:0007669"/>
    <property type="project" value="TreeGrafter"/>
</dbReference>
<dbReference type="InterPro" id="IPR012836">
    <property type="entry name" value="FlgF"/>
</dbReference>
<dbReference type="GO" id="GO:0009424">
    <property type="term" value="C:bacterial-type flagellum hook"/>
    <property type="evidence" value="ECO:0007669"/>
    <property type="project" value="TreeGrafter"/>
</dbReference>
<dbReference type="InterPro" id="IPR020013">
    <property type="entry name" value="Flagellar_FlgE/F/G"/>
</dbReference>
<dbReference type="InterPro" id="IPR010930">
    <property type="entry name" value="Flg_bb/hook_C_dom"/>
</dbReference>
<dbReference type="Proteomes" id="UP000326671">
    <property type="component" value="Unassembled WGS sequence"/>
</dbReference>
<evidence type="ECO:0000256" key="1">
    <source>
        <dbReference type="ARBA" id="ARBA00004117"/>
    </source>
</evidence>
<evidence type="ECO:0000259" key="6">
    <source>
        <dbReference type="Pfam" id="PF06429"/>
    </source>
</evidence>
<comment type="caution">
    <text evidence="8">The sequence shown here is derived from an EMBL/GenBank/DDBJ whole genome shotgun (WGS) entry which is preliminary data.</text>
</comment>
<dbReference type="GO" id="GO:0005829">
    <property type="term" value="C:cytosol"/>
    <property type="evidence" value="ECO:0007669"/>
    <property type="project" value="TreeGrafter"/>
</dbReference>
<keyword evidence="8" id="KW-0969">Cilium</keyword>
<evidence type="ECO:0000256" key="2">
    <source>
        <dbReference type="ARBA" id="ARBA00009677"/>
    </source>
</evidence>
<dbReference type="OrthoDB" id="9804559at2"/>
<dbReference type="PANTHER" id="PTHR30435">
    <property type="entry name" value="FLAGELLAR PROTEIN"/>
    <property type="match status" value="1"/>
</dbReference>
<dbReference type="NCBIfam" id="NF009278">
    <property type="entry name" value="PRK12636.1"/>
    <property type="match status" value="1"/>
</dbReference>
<evidence type="ECO:0000313" key="9">
    <source>
        <dbReference type="Proteomes" id="UP000326671"/>
    </source>
</evidence>
<feature type="domain" description="Flagellar hook protein FlgE/F/G-like D1" evidence="7">
    <location>
        <begin position="95"/>
        <end position="160"/>
    </location>
</feature>
<dbReference type="AlphaFoldDB" id="A0A5J5HUK8"/>
<evidence type="ECO:0000256" key="4">
    <source>
        <dbReference type="RuleBase" id="RU362116"/>
    </source>
</evidence>
<feature type="domain" description="Flagellar basal body rod protein N-terminal" evidence="5">
    <location>
        <begin position="5"/>
        <end position="35"/>
    </location>
</feature>
<sequence>MIRSMYSGISGMKNFQTKLDVIGNNISNVNTYGFKKGRVTFQDLVSQSISGASAPTGSKGGVNPKQVGLGSQLSTIDTVDIQGSLQTTGRTLDLAISGDGYFILTDGAMTTYTRAGNFYLDNAGDLVDANGNYVQGQSGNINIPLDAKSFSIGSDGTLSYIDSGGSLTTADQISLAKFSNNGGLEKVGSNNYRETTNSGAPTVDVPGGTNGAGTLVSGALEMSNVDLSEEFTDMIVAQRGFQANTRIITTSDEILQELVNLKR</sequence>
<reference evidence="8 9" key="1">
    <citation type="submission" date="2019-09" db="EMBL/GenBank/DDBJ databases">
        <title>Whole genome sequences of isolates from the Mars Exploration Rovers.</title>
        <authorList>
            <person name="Seuylemezian A."/>
            <person name="Vaishampayan P."/>
        </authorList>
    </citation>
    <scope>NUCLEOTIDE SEQUENCE [LARGE SCALE GENOMIC DNA]</scope>
    <source>
        <strain evidence="8 9">MER_TA_151</strain>
    </source>
</reference>
<dbReference type="Pfam" id="PF06429">
    <property type="entry name" value="Flg_bbr_C"/>
    <property type="match status" value="1"/>
</dbReference>
<dbReference type="NCBIfam" id="TIGR03506">
    <property type="entry name" value="FlgEFG_subfam"/>
    <property type="match status" value="2"/>
</dbReference>
<evidence type="ECO:0000259" key="7">
    <source>
        <dbReference type="Pfam" id="PF22692"/>
    </source>
</evidence>
<name>A0A5J5HUK8_9BACI</name>
<dbReference type="SUPFAM" id="SSF117143">
    <property type="entry name" value="Flagellar hook protein flgE"/>
    <property type="match status" value="1"/>
</dbReference>
<proteinExistence type="inferred from homology"/>
<organism evidence="8 9">
    <name type="scientific">Niallia endozanthoxylica</name>
    <dbReference type="NCBI Taxonomy" id="2036016"/>
    <lineage>
        <taxon>Bacteria</taxon>
        <taxon>Bacillati</taxon>
        <taxon>Bacillota</taxon>
        <taxon>Bacilli</taxon>
        <taxon>Bacillales</taxon>
        <taxon>Bacillaceae</taxon>
        <taxon>Niallia</taxon>
    </lineage>
</organism>
<dbReference type="GO" id="GO:0030694">
    <property type="term" value="C:bacterial-type flagellum basal body, rod"/>
    <property type="evidence" value="ECO:0007669"/>
    <property type="project" value="InterPro"/>
</dbReference>
<accession>A0A5J5HUK8</accession>
<keyword evidence="3 4" id="KW-0975">Bacterial flagellum</keyword>
<dbReference type="RefSeq" id="WP_150439525.1">
    <property type="nucleotide sequence ID" value="NZ_VYKL01000015.1"/>
</dbReference>
<evidence type="ECO:0000256" key="3">
    <source>
        <dbReference type="ARBA" id="ARBA00023143"/>
    </source>
</evidence>
<comment type="subcellular location">
    <subcellularLocation>
        <location evidence="1 4">Bacterial flagellum basal body</location>
    </subcellularLocation>
</comment>
<dbReference type="Pfam" id="PF22692">
    <property type="entry name" value="LlgE_F_G_D1"/>
    <property type="match status" value="1"/>
</dbReference>
<dbReference type="EMBL" id="VYKL01000015">
    <property type="protein sequence ID" value="KAA9025871.1"/>
    <property type="molecule type" value="Genomic_DNA"/>
</dbReference>
<comment type="similarity">
    <text evidence="2 4">Belongs to the flagella basal body rod proteins family.</text>
</comment>
<dbReference type="InterPro" id="IPR053967">
    <property type="entry name" value="LlgE_F_G-like_D1"/>
</dbReference>
<dbReference type="InterPro" id="IPR037925">
    <property type="entry name" value="FlgE/F/G-like"/>
</dbReference>
<dbReference type="Pfam" id="PF00460">
    <property type="entry name" value="Flg_bb_rod"/>
    <property type="match status" value="1"/>
</dbReference>
<dbReference type="InterPro" id="IPR001444">
    <property type="entry name" value="Flag_bb_rod_N"/>
</dbReference>
<keyword evidence="9" id="KW-1185">Reference proteome</keyword>
<dbReference type="PROSITE" id="PS00588">
    <property type="entry name" value="FLAGELLA_BB_ROD"/>
    <property type="match status" value="1"/>
</dbReference>
<dbReference type="PANTHER" id="PTHR30435:SF1">
    <property type="entry name" value="FLAGELLAR HOOK PROTEIN FLGE"/>
    <property type="match status" value="1"/>
</dbReference>
<keyword evidence="8" id="KW-0282">Flagellum</keyword>
<gene>
    <name evidence="8" type="primary">flgG</name>
    <name evidence="8" type="ORF">F4V44_08270</name>
</gene>
<dbReference type="InterPro" id="IPR019776">
    <property type="entry name" value="Flagellar_basal_body_rod_CS"/>
</dbReference>
<evidence type="ECO:0000313" key="8">
    <source>
        <dbReference type="EMBL" id="KAA9025871.1"/>
    </source>
</evidence>
<protein>
    <submittedName>
        <fullName evidence="8">Flagellar basal body rod protein FlgG</fullName>
    </submittedName>
</protein>
<feature type="domain" description="Flagellar basal-body/hook protein C-terminal" evidence="6">
    <location>
        <begin position="217"/>
        <end position="261"/>
    </location>
</feature>
<keyword evidence="8" id="KW-0966">Cell projection</keyword>
<dbReference type="NCBIfam" id="TIGR02490">
    <property type="entry name" value="flgF"/>
    <property type="match status" value="1"/>
</dbReference>
<evidence type="ECO:0000259" key="5">
    <source>
        <dbReference type="Pfam" id="PF00460"/>
    </source>
</evidence>